<feature type="coiled-coil region" evidence="1">
    <location>
        <begin position="212"/>
        <end position="274"/>
    </location>
</feature>
<reference evidence="2" key="1">
    <citation type="submission" date="2018-01" db="EMBL/GenBank/DDBJ databases">
        <authorList>
            <person name="Regsiter A."/>
            <person name="William W."/>
        </authorList>
    </citation>
    <scope>NUCLEOTIDE SEQUENCE</scope>
    <source>
        <strain evidence="2">TRIP AH-1</strain>
    </source>
</reference>
<dbReference type="EMBL" id="OJIN01000110">
    <property type="protein sequence ID" value="SPD73807.1"/>
    <property type="molecule type" value="Genomic_DNA"/>
</dbReference>
<evidence type="ECO:0000256" key="1">
    <source>
        <dbReference type="SAM" id="Coils"/>
    </source>
</evidence>
<proteinExistence type="predicted"/>
<dbReference type="AlphaFoldDB" id="A0A445MWC4"/>
<dbReference type="InterPro" id="IPR012106">
    <property type="entry name" value="Phage_Mu_Gp1"/>
</dbReference>
<dbReference type="Pfam" id="PF10123">
    <property type="entry name" value="Mu-like_Pro"/>
    <property type="match status" value="1"/>
</dbReference>
<sequence length="367" mass="40679">MTPETERILKPTERSDSSYSAICNHQSSIPEGFAIAALNFEWQQAQDNAAPEWIPLLPEGEMIEGRDGRSWLNDRPQDILASFSRADKDVVIDWEHSTELKAPQGEPAPAAGWIRQMEIRNATPWGRVEWTPRGMDSVVNREYRYYSPVLLYEKQTGRIVAIRSLGLTNRPNLHLAALNHEQHFEEVKGMKQLLIKLGLPETATEAEAVNALGRLQADLATAQNNEQKLKGDLNVAVNQAQNPSLEKFVPRADYDAAMARAANAEKTLADQKKVDLETAINAEVDAAIKAGKITPASKEFYLATCRQDGGLERFKAFVGSAPVIGDPSKLEQIPSAENSIDDIQIGINRMMGIDGETYKKYGPKDNV</sequence>
<gene>
    <name evidence="2" type="ORF">PITCH_A1980010</name>
</gene>
<protein>
    <submittedName>
        <fullName evidence="2">Mu-like prophage I protein</fullName>
    </submittedName>
</protein>
<evidence type="ECO:0000313" key="2">
    <source>
        <dbReference type="EMBL" id="SPD73807.1"/>
    </source>
</evidence>
<accession>A0A445MWC4</accession>
<name>A0A445MWC4_9BACT</name>
<organism evidence="2">
    <name type="scientific">uncultured Desulfobacterium sp</name>
    <dbReference type="NCBI Taxonomy" id="201089"/>
    <lineage>
        <taxon>Bacteria</taxon>
        <taxon>Pseudomonadati</taxon>
        <taxon>Thermodesulfobacteriota</taxon>
        <taxon>Desulfobacteria</taxon>
        <taxon>Desulfobacterales</taxon>
        <taxon>Desulfobacteriaceae</taxon>
        <taxon>Desulfobacterium</taxon>
        <taxon>environmental samples</taxon>
    </lineage>
</organism>
<keyword evidence="1" id="KW-0175">Coiled coil</keyword>